<evidence type="ECO:0000256" key="1">
    <source>
        <dbReference type="SAM" id="Coils"/>
    </source>
</evidence>
<gene>
    <name evidence="3" type="ORF">PCAL00307_LOCUS22078</name>
</gene>
<evidence type="ECO:0000256" key="2">
    <source>
        <dbReference type="SAM" id="MobiDB-lite"/>
    </source>
</evidence>
<organism evidence="3">
    <name type="scientific">Pelagomonas calceolata</name>
    <dbReference type="NCBI Taxonomy" id="35677"/>
    <lineage>
        <taxon>Eukaryota</taxon>
        <taxon>Sar</taxon>
        <taxon>Stramenopiles</taxon>
        <taxon>Ochrophyta</taxon>
        <taxon>Pelagophyceae</taxon>
        <taxon>Pelagomonadales</taxon>
        <taxon>Pelagomonadaceae</taxon>
        <taxon>Pelagomonas</taxon>
    </lineage>
</organism>
<feature type="compositionally biased region" description="Basic and acidic residues" evidence="2">
    <location>
        <begin position="282"/>
        <end position="300"/>
    </location>
</feature>
<proteinExistence type="predicted"/>
<dbReference type="EMBL" id="HBIW01025606">
    <property type="protein sequence ID" value="CAE0706627.1"/>
    <property type="molecule type" value="Transcribed_RNA"/>
</dbReference>
<name>A0A7S4A860_9STRA</name>
<sequence>MSRPEKEQAPVPGMITCLVTPKLTFSVPRDARWRTAADVPQQALQRGFAHRFPLPPVNLDKLRFESVGSTKVLNDTAVYRLTSCEEADERILASLLKGLEAAVDTKHRASLEKARTDLLASSATFQVMAGEVKERQDEARSALDREVLKLNASLATTSKRLFLLERENASLKTQTSATRALQGATDSRLDALEAENSNLKARNASLEEALAALLERCDAHAARLDACEARAVAPPPPPADVSAGETQTELFITDESARVLAVSKRPALSPRAAPFEPSEGVAEYKADDVPAEGVRESKTN</sequence>
<keyword evidence="1" id="KW-0175">Coiled coil</keyword>
<feature type="coiled-coil region" evidence="1">
    <location>
        <begin position="189"/>
        <end position="230"/>
    </location>
</feature>
<dbReference type="AlphaFoldDB" id="A0A7S4A860"/>
<evidence type="ECO:0000313" key="3">
    <source>
        <dbReference type="EMBL" id="CAE0706627.1"/>
    </source>
</evidence>
<protein>
    <submittedName>
        <fullName evidence="3">Uncharacterized protein</fullName>
    </submittedName>
</protein>
<reference evidence="3" key="1">
    <citation type="submission" date="2021-01" db="EMBL/GenBank/DDBJ databases">
        <authorList>
            <person name="Corre E."/>
            <person name="Pelletier E."/>
            <person name="Niang G."/>
            <person name="Scheremetjew M."/>
            <person name="Finn R."/>
            <person name="Kale V."/>
            <person name="Holt S."/>
            <person name="Cochrane G."/>
            <person name="Meng A."/>
            <person name="Brown T."/>
            <person name="Cohen L."/>
        </authorList>
    </citation>
    <scope>NUCLEOTIDE SEQUENCE</scope>
    <source>
        <strain evidence="3">CCMP1756</strain>
    </source>
</reference>
<feature type="region of interest" description="Disordered" evidence="2">
    <location>
        <begin position="264"/>
        <end position="300"/>
    </location>
</feature>
<accession>A0A7S4A860</accession>